<reference evidence="1 2" key="1">
    <citation type="submission" date="2016-02" db="EMBL/GenBank/DDBJ databases">
        <title>Band-tailed pigeon sequencing and assembly.</title>
        <authorList>
            <person name="Soares A.E."/>
            <person name="Novak B.J."/>
            <person name="Rice E.S."/>
            <person name="O'Connell B."/>
            <person name="Chang D."/>
            <person name="Weber S."/>
            <person name="Shapiro B."/>
        </authorList>
    </citation>
    <scope>NUCLEOTIDE SEQUENCE [LARGE SCALE GENOMIC DNA]</scope>
    <source>
        <strain evidence="1">BTP2013</strain>
        <tissue evidence="1">Blood</tissue>
    </source>
</reference>
<keyword evidence="2" id="KW-1185">Reference proteome</keyword>
<name>A0A1V4L0V4_PATFA</name>
<sequence>MGLSSSKAHHKVTKVAPMHTGEDLPALVTPCQLLGVPGQPSLRHELPPLRETWYGRSSAGPLSFNMVPGKEETSIIKQHPPRRPQVRGLNLLALCKQSLLQSPGVSEKWLQAPKKRLWRRGGKA</sequence>
<dbReference type="Proteomes" id="UP000190648">
    <property type="component" value="Unassembled WGS sequence"/>
</dbReference>
<comment type="caution">
    <text evidence="1">The sequence shown here is derived from an EMBL/GenBank/DDBJ whole genome shotgun (WGS) entry which is preliminary data.</text>
</comment>
<accession>A0A1V4L0V4</accession>
<dbReference type="PANTHER" id="PTHR16065:SF2">
    <property type="entry name" value="COILED-COIL DOMAIN CONTAINING 198"/>
    <property type="match status" value="1"/>
</dbReference>
<organism evidence="1 2">
    <name type="scientific">Patagioenas fasciata monilis</name>
    <dbReference type="NCBI Taxonomy" id="372326"/>
    <lineage>
        <taxon>Eukaryota</taxon>
        <taxon>Metazoa</taxon>
        <taxon>Chordata</taxon>
        <taxon>Craniata</taxon>
        <taxon>Vertebrata</taxon>
        <taxon>Euteleostomi</taxon>
        <taxon>Archelosauria</taxon>
        <taxon>Archosauria</taxon>
        <taxon>Dinosauria</taxon>
        <taxon>Saurischia</taxon>
        <taxon>Theropoda</taxon>
        <taxon>Coelurosauria</taxon>
        <taxon>Aves</taxon>
        <taxon>Neognathae</taxon>
        <taxon>Neoaves</taxon>
        <taxon>Columbimorphae</taxon>
        <taxon>Columbiformes</taxon>
        <taxon>Columbidae</taxon>
        <taxon>Patagioenas</taxon>
    </lineage>
</organism>
<proteinExistence type="predicted"/>
<dbReference type="OrthoDB" id="6344011at2759"/>
<gene>
    <name evidence="1" type="ORF">AV530_002959</name>
</gene>
<evidence type="ECO:0000313" key="1">
    <source>
        <dbReference type="EMBL" id="OPJ90131.1"/>
    </source>
</evidence>
<protein>
    <submittedName>
        <fullName evidence="1">Uncharacterized protein</fullName>
    </submittedName>
</protein>
<dbReference type="Pfam" id="PF15398">
    <property type="entry name" value="DUF4619"/>
    <property type="match status" value="1"/>
</dbReference>
<dbReference type="InterPro" id="IPR029235">
    <property type="entry name" value="FAME"/>
</dbReference>
<evidence type="ECO:0000313" key="2">
    <source>
        <dbReference type="Proteomes" id="UP000190648"/>
    </source>
</evidence>
<dbReference type="AlphaFoldDB" id="A0A1V4L0V4"/>
<dbReference type="PANTHER" id="PTHR16065">
    <property type="entry name" value="COILED-COIL DOMAIN CONTAINING 198"/>
    <property type="match status" value="1"/>
</dbReference>
<dbReference type="EMBL" id="LSYS01000432">
    <property type="protein sequence ID" value="OPJ90131.1"/>
    <property type="molecule type" value="Genomic_DNA"/>
</dbReference>